<dbReference type="GO" id="GO:0045292">
    <property type="term" value="P:mRNA cis splicing, via spliceosome"/>
    <property type="evidence" value="ECO:0007669"/>
    <property type="project" value="TreeGrafter"/>
</dbReference>
<evidence type="ECO:0000256" key="1">
    <source>
        <dbReference type="ARBA" id="ARBA00004123"/>
    </source>
</evidence>
<reference evidence="5" key="1">
    <citation type="submission" date="2019-03" db="EMBL/GenBank/DDBJ databases">
        <authorList>
            <person name="Mank J."/>
            <person name="Almeida P."/>
        </authorList>
    </citation>
    <scope>NUCLEOTIDE SEQUENCE</scope>
    <source>
        <strain evidence="5">78183</strain>
    </source>
</reference>
<dbReference type="EMBL" id="CAADRP010001707">
    <property type="protein sequence ID" value="VFU48806.1"/>
    <property type="molecule type" value="Genomic_DNA"/>
</dbReference>
<feature type="region of interest" description="Disordered" evidence="4">
    <location>
        <begin position="604"/>
        <end position="653"/>
    </location>
</feature>
<organism evidence="5">
    <name type="scientific">Salix viminalis</name>
    <name type="common">Common osier</name>
    <name type="synonym">Basket willow</name>
    <dbReference type="NCBI Taxonomy" id="40686"/>
    <lineage>
        <taxon>Eukaryota</taxon>
        <taxon>Viridiplantae</taxon>
        <taxon>Streptophyta</taxon>
        <taxon>Embryophyta</taxon>
        <taxon>Tracheophyta</taxon>
        <taxon>Spermatophyta</taxon>
        <taxon>Magnoliopsida</taxon>
        <taxon>eudicotyledons</taxon>
        <taxon>Gunneridae</taxon>
        <taxon>Pentapetalae</taxon>
        <taxon>rosids</taxon>
        <taxon>fabids</taxon>
        <taxon>Malpighiales</taxon>
        <taxon>Salicaceae</taxon>
        <taxon>Saliceae</taxon>
        <taxon>Salix</taxon>
    </lineage>
</organism>
<feature type="compositionally biased region" description="Basic and acidic residues" evidence="4">
    <location>
        <begin position="618"/>
        <end position="644"/>
    </location>
</feature>
<feature type="compositionally biased region" description="Basic and acidic residues" evidence="4">
    <location>
        <begin position="467"/>
        <end position="488"/>
    </location>
</feature>
<sequence length="860" mass="98180">MDMDWSEPRHERREERNDVDDKVNGVEKSSKHTRKKSGRGEERDHKSKDRERSKKTSDNDVGKDKSRDSKMKDKEYDREKSREKDKDRKDRGKEKERERDREKKDKERVKEKDKHKDREKDRDNDKERERGREKTKERERDREADQDKERSREKDRASRKSNEEDYDDKVQMDYEDEAGRDTRKQGKVSFRDEDEQSAEGASAGAHTSASELEQRILKMKEERTKKKSEAGPGILAWVSRSRKIEENKYAAKERAKHLSKIFEEQDNIGQGDGDDEEADQYNAHNLAGIKVLDGLDKVIEGGAVVLTLKDQNILVDGNINEEVDMLENVEIGEQKRRDDAYKAAKKKTGIYDDKFNDDPASEKKMLPQYDDATADDGITLDERGRFTGEAEKKLEELRRRLQGTSTSARIEDLNSSGKITSDYFTHEEMLKFKKPKKKKSLRKKDKLDIDALEAEAVSAGLGVGDLGSRKDGRRQAIKEQQERSEAEMRNNAYQSAYAKADEASKSLRLEQTLQTKVEEEESLVFADDEEDLYKSLERARKLALKKQEAVASGPLAIAHLASTTLSSQIADDKNPETGESHENKLVFTEMEEFVSAIQLGEEVHKPDNEDVFMDEDEPPRASDEEQKDEASGWKEVEDNSKDENPVNDDAEMVPDETIHEVAVGKGLSGALKLLKERGTLKESIDWGGRNMDKKKSKLVGIVNDDVGTVTGTGTDNDNKFKDIRIERTDEFGRIMTPKEAFRMISHKFHGKGPGKMKQEKRMKQYQEELKLKQMKNSDTPSMSVERMRGAQAQLKTPYLVLSGHVKPGQTSDPRSGFATVEKDLPGSLTPMLGDKKVEHFLGIKRKPESGNYGAPKKPKI</sequence>
<dbReference type="InterPro" id="IPR005011">
    <property type="entry name" value="SNU66/SART1"/>
</dbReference>
<dbReference type="Pfam" id="PF03343">
    <property type="entry name" value="SART-1"/>
    <property type="match status" value="2"/>
</dbReference>
<feature type="compositionally biased region" description="Basic and acidic residues" evidence="4">
    <location>
        <begin position="212"/>
        <end position="229"/>
    </location>
</feature>
<keyword evidence="3" id="KW-0539">Nucleus</keyword>
<name>A0A6N2M7J9_SALVM</name>
<dbReference type="PANTHER" id="PTHR14152:SF5">
    <property type="entry name" value="U4_U6.U5 TRI-SNRNP-ASSOCIATED PROTEIN 1"/>
    <property type="match status" value="1"/>
</dbReference>
<feature type="region of interest" description="Disordered" evidence="4">
    <location>
        <begin position="803"/>
        <end position="831"/>
    </location>
</feature>
<feature type="compositionally biased region" description="Basic and acidic residues" evidence="4">
    <location>
        <begin position="38"/>
        <end position="184"/>
    </location>
</feature>
<evidence type="ECO:0000256" key="4">
    <source>
        <dbReference type="SAM" id="MobiDB-lite"/>
    </source>
</evidence>
<dbReference type="PANTHER" id="PTHR14152">
    <property type="entry name" value="SQUAMOUS CELL CARCINOMA ANTIGEN RECOGNISED BY CYTOTOXIC T LYMPHOCYTES"/>
    <property type="match status" value="1"/>
</dbReference>
<evidence type="ECO:0008006" key="6">
    <source>
        <dbReference type="Google" id="ProtNLM"/>
    </source>
</evidence>
<dbReference type="GO" id="GO:0000481">
    <property type="term" value="P:maturation of 5S rRNA"/>
    <property type="evidence" value="ECO:0007669"/>
    <property type="project" value="TreeGrafter"/>
</dbReference>
<comment type="subcellular location">
    <subcellularLocation>
        <location evidence="1">Nucleus</location>
    </subcellularLocation>
</comment>
<dbReference type="GO" id="GO:0046540">
    <property type="term" value="C:U4/U6 x U5 tri-snRNP complex"/>
    <property type="evidence" value="ECO:0007669"/>
    <property type="project" value="TreeGrafter"/>
</dbReference>
<dbReference type="AlphaFoldDB" id="A0A6N2M7J9"/>
<feature type="region of interest" description="Disordered" evidence="4">
    <location>
        <begin position="1"/>
        <end position="230"/>
    </location>
</feature>
<evidence type="ECO:0000313" key="5">
    <source>
        <dbReference type="EMBL" id="VFU48806.1"/>
    </source>
</evidence>
<evidence type="ECO:0000256" key="2">
    <source>
        <dbReference type="ARBA" id="ARBA00006076"/>
    </source>
</evidence>
<evidence type="ECO:0000256" key="3">
    <source>
        <dbReference type="ARBA" id="ARBA00023242"/>
    </source>
</evidence>
<protein>
    <recommendedName>
        <fullName evidence="6">SART-1 family protein</fullName>
    </recommendedName>
</protein>
<proteinExistence type="inferred from homology"/>
<accession>A0A6N2M7J9</accession>
<gene>
    <name evidence="5" type="ORF">SVIM_LOCUS321232</name>
</gene>
<feature type="compositionally biased region" description="Basic and acidic residues" evidence="4">
    <location>
        <begin position="1"/>
        <end position="30"/>
    </location>
</feature>
<comment type="similarity">
    <text evidence="2">Belongs to the SNU66/SART1 family.</text>
</comment>
<feature type="region of interest" description="Disordered" evidence="4">
    <location>
        <begin position="462"/>
        <end position="493"/>
    </location>
</feature>